<dbReference type="NCBIfam" id="TIGR00370">
    <property type="entry name" value="5-oxoprolinase subunit PxpB"/>
    <property type="match status" value="1"/>
</dbReference>
<dbReference type="Pfam" id="PF02682">
    <property type="entry name" value="CT_C_D"/>
    <property type="match status" value="1"/>
</dbReference>
<keyword evidence="3" id="KW-0067">ATP-binding</keyword>
<dbReference type="RefSeq" id="WP_109340633.1">
    <property type="nucleotide sequence ID" value="NZ_CP029347.1"/>
</dbReference>
<dbReference type="SMART" id="SM00796">
    <property type="entry name" value="AHS1"/>
    <property type="match status" value="1"/>
</dbReference>
<evidence type="ECO:0000313" key="5">
    <source>
        <dbReference type="EMBL" id="AWL13114.1"/>
    </source>
</evidence>
<evidence type="ECO:0000313" key="6">
    <source>
        <dbReference type="Proteomes" id="UP000245728"/>
    </source>
</evidence>
<dbReference type="Gene3D" id="2.40.100.10">
    <property type="entry name" value="Cyclophilin-like"/>
    <property type="match status" value="1"/>
</dbReference>
<dbReference type="SUPFAM" id="SSF50891">
    <property type="entry name" value="Cyclophilin-like"/>
    <property type="match status" value="1"/>
</dbReference>
<accession>A0A2S2E629</accession>
<gene>
    <name evidence="5" type="ORF">HMF8227_02662</name>
</gene>
<keyword evidence="1" id="KW-0547">Nucleotide-binding</keyword>
<keyword evidence="6" id="KW-1185">Reference proteome</keyword>
<dbReference type="PANTHER" id="PTHR34698:SF2">
    <property type="entry name" value="5-OXOPROLINASE SUBUNIT B"/>
    <property type="match status" value="1"/>
</dbReference>
<dbReference type="GO" id="GO:0016301">
    <property type="term" value="F:kinase activity"/>
    <property type="evidence" value="ECO:0007669"/>
    <property type="project" value="UniProtKB-KW"/>
</dbReference>
<dbReference type="OrthoDB" id="9778567at2"/>
<dbReference type="InterPro" id="IPR010016">
    <property type="entry name" value="PxpB"/>
</dbReference>
<dbReference type="EMBL" id="CP029347">
    <property type="protein sequence ID" value="AWL13114.1"/>
    <property type="molecule type" value="Genomic_DNA"/>
</dbReference>
<keyword evidence="2" id="KW-0378">Hydrolase</keyword>
<dbReference type="Gene3D" id="3.30.1360.40">
    <property type="match status" value="1"/>
</dbReference>
<dbReference type="GO" id="GO:0016787">
    <property type="term" value="F:hydrolase activity"/>
    <property type="evidence" value="ECO:0007669"/>
    <property type="project" value="UniProtKB-KW"/>
</dbReference>
<dbReference type="PANTHER" id="PTHR34698">
    <property type="entry name" value="5-OXOPROLINASE SUBUNIT B"/>
    <property type="match status" value="1"/>
</dbReference>
<dbReference type="InterPro" id="IPR029000">
    <property type="entry name" value="Cyclophilin-like_dom_sf"/>
</dbReference>
<keyword evidence="5" id="KW-0808">Transferase</keyword>
<evidence type="ECO:0000256" key="2">
    <source>
        <dbReference type="ARBA" id="ARBA00022801"/>
    </source>
</evidence>
<sequence>MSAYPKIFDAGEDAVIVYLAKNPCTEVSDQIAAMLPRLREHLGDCLVDLIPSFTSILIIYRPLVRDHYYIHREIRDVLTELGEHEHKDGKLVELPVYYGKEVGWDLERISDRTRIPIDDIIELHQQQEYRVYAIGFSPGFAYMGEVDGRIASARLETPRKKVPQGAVGIADRQTAIYPKASPGGWNIIGRCPTPMFDKTATRPVPVSVGDRVRFYAINKETFLAKGGQL</sequence>
<reference evidence="5 6" key="1">
    <citation type="submission" date="2018-05" db="EMBL/GenBank/DDBJ databases">
        <title>Salinimonas sp. HMF8227 Genome sequencing and assembly.</title>
        <authorList>
            <person name="Kang H."/>
            <person name="Kang J."/>
            <person name="Cha I."/>
            <person name="Kim H."/>
            <person name="Joh K."/>
        </authorList>
    </citation>
    <scope>NUCLEOTIDE SEQUENCE [LARGE SCALE GENOMIC DNA]</scope>
    <source>
        <strain evidence="5 6">HMF8227</strain>
    </source>
</reference>
<dbReference type="KEGG" id="salh:HMF8227_02662"/>
<keyword evidence="5" id="KW-0418">Kinase</keyword>
<name>A0A2S2E629_9ALTE</name>
<feature type="domain" description="Carboxyltransferase" evidence="4">
    <location>
        <begin position="5"/>
        <end position="206"/>
    </location>
</feature>
<evidence type="ECO:0000256" key="1">
    <source>
        <dbReference type="ARBA" id="ARBA00022741"/>
    </source>
</evidence>
<protein>
    <submittedName>
        <fullName evidence="5">Kinase A inhibitor</fullName>
    </submittedName>
</protein>
<dbReference type="Proteomes" id="UP000245728">
    <property type="component" value="Chromosome"/>
</dbReference>
<evidence type="ECO:0000256" key="3">
    <source>
        <dbReference type="ARBA" id="ARBA00022840"/>
    </source>
</evidence>
<dbReference type="InterPro" id="IPR003833">
    <property type="entry name" value="CT_C_D"/>
</dbReference>
<proteinExistence type="predicted"/>
<dbReference type="AlphaFoldDB" id="A0A2S2E629"/>
<dbReference type="SUPFAM" id="SSF160467">
    <property type="entry name" value="PH0987 N-terminal domain-like"/>
    <property type="match status" value="1"/>
</dbReference>
<dbReference type="GO" id="GO:0005524">
    <property type="term" value="F:ATP binding"/>
    <property type="evidence" value="ECO:0007669"/>
    <property type="project" value="UniProtKB-KW"/>
</dbReference>
<organism evidence="5 6">
    <name type="scientific">Saliniradius amylolyticus</name>
    <dbReference type="NCBI Taxonomy" id="2183582"/>
    <lineage>
        <taxon>Bacteria</taxon>
        <taxon>Pseudomonadati</taxon>
        <taxon>Pseudomonadota</taxon>
        <taxon>Gammaproteobacteria</taxon>
        <taxon>Alteromonadales</taxon>
        <taxon>Alteromonadaceae</taxon>
        <taxon>Saliniradius</taxon>
    </lineage>
</organism>
<evidence type="ECO:0000259" key="4">
    <source>
        <dbReference type="SMART" id="SM00796"/>
    </source>
</evidence>